<feature type="compositionally biased region" description="Basic and acidic residues" evidence="1">
    <location>
        <begin position="1220"/>
        <end position="1234"/>
    </location>
</feature>
<feature type="region of interest" description="Disordered" evidence="1">
    <location>
        <begin position="917"/>
        <end position="965"/>
    </location>
</feature>
<feature type="compositionally biased region" description="Basic and acidic residues" evidence="1">
    <location>
        <begin position="268"/>
        <end position="294"/>
    </location>
</feature>
<feature type="compositionally biased region" description="Basic and acidic residues" evidence="1">
    <location>
        <begin position="782"/>
        <end position="808"/>
    </location>
</feature>
<keyword evidence="3" id="KW-1185">Reference proteome</keyword>
<feature type="region of interest" description="Disordered" evidence="1">
    <location>
        <begin position="1"/>
        <end position="81"/>
    </location>
</feature>
<feature type="compositionally biased region" description="Basic residues" evidence="1">
    <location>
        <begin position="767"/>
        <end position="781"/>
    </location>
</feature>
<feature type="compositionally biased region" description="Low complexity" evidence="1">
    <location>
        <begin position="7"/>
        <end position="19"/>
    </location>
</feature>
<feature type="compositionally biased region" description="Basic and acidic residues" evidence="1">
    <location>
        <begin position="64"/>
        <end position="81"/>
    </location>
</feature>
<feature type="compositionally biased region" description="Polar residues" evidence="1">
    <location>
        <begin position="742"/>
        <end position="761"/>
    </location>
</feature>
<feature type="region of interest" description="Disordered" evidence="1">
    <location>
        <begin position="1359"/>
        <end position="1385"/>
    </location>
</feature>
<feature type="compositionally biased region" description="Low complexity" evidence="1">
    <location>
        <begin position="917"/>
        <end position="929"/>
    </location>
</feature>
<name>A0AAD9FJM8_DISEL</name>
<dbReference type="GO" id="GO:0005840">
    <property type="term" value="C:ribosome"/>
    <property type="evidence" value="ECO:0007669"/>
    <property type="project" value="UniProtKB-KW"/>
</dbReference>
<accession>A0AAD9FJM8</accession>
<feature type="region of interest" description="Disordered" evidence="1">
    <location>
        <begin position="412"/>
        <end position="483"/>
    </location>
</feature>
<proteinExistence type="predicted"/>
<feature type="compositionally biased region" description="Basic residues" evidence="1">
    <location>
        <begin position="951"/>
        <end position="965"/>
    </location>
</feature>
<feature type="compositionally biased region" description="Basic and acidic residues" evidence="1">
    <location>
        <begin position="449"/>
        <end position="461"/>
    </location>
</feature>
<organism evidence="2 3">
    <name type="scientific">Dissostichus eleginoides</name>
    <name type="common">Patagonian toothfish</name>
    <name type="synonym">Dissostichus amissus</name>
    <dbReference type="NCBI Taxonomy" id="100907"/>
    <lineage>
        <taxon>Eukaryota</taxon>
        <taxon>Metazoa</taxon>
        <taxon>Chordata</taxon>
        <taxon>Craniata</taxon>
        <taxon>Vertebrata</taxon>
        <taxon>Euteleostomi</taxon>
        <taxon>Actinopterygii</taxon>
        <taxon>Neopterygii</taxon>
        <taxon>Teleostei</taxon>
        <taxon>Neoteleostei</taxon>
        <taxon>Acanthomorphata</taxon>
        <taxon>Eupercaria</taxon>
        <taxon>Perciformes</taxon>
        <taxon>Notothenioidei</taxon>
        <taxon>Nototheniidae</taxon>
        <taxon>Dissostichus</taxon>
    </lineage>
</organism>
<evidence type="ECO:0000256" key="1">
    <source>
        <dbReference type="SAM" id="MobiDB-lite"/>
    </source>
</evidence>
<keyword evidence="2" id="KW-0687">Ribonucleoprotein</keyword>
<sequence length="1452" mass="162943">MSESQVTTENNESSITSEITTEEQDLRENSEPECSVEQEAFASSKEESTTKEETNELFNVSEVKGAHQSDDGDNKLHEQEVKPTEIQEIPQIDFSSDHVIHVVSDTSEIISGKTIDQTEIRETNQCEIVVKIPDDSPTSQKMLVLDNKQDEYLNEESIFEDLEQKNEDHHVYDTKGPPISDIEGVDSALGQVKEIEGQVQYDMKPSAEPKGHEEGLFSEMEEGESSSQAVQSGITVTSDSQPQQNIDFNPIGNRRKLGSSRRNKGRQHVKDSFAELYHEPAGEDSGNTRENKSLETELSLPIEPVVQEQTKETMLKGMEIFDTAPTEYVGELVKENSLVGISELTGSNVHARLTEDQKTNVQSNLGEMPEEEFPNVCTVTEKESMENDNVTEMFRHGENVQTNYLMSESQVTTENNESSITSEITTEEQDLRENSEPECSVEQEAFASSKEESTTKEETHELFNVSEVKGAHQSDDGDNKLHEQEVKPTEIQEIPQIDFSSDHAIHVVSDKSEIISGKTIDQTEIRETNQCEIVVKIPDDSPTSQKMLVLDNKQDEYLNEESIFEDLEQKNEDHHVYDTKGPPISDIEGVDSALGQVKEIEGQVQYDIKPSAEPKGHEIPSEIISGKTIDQTEIRETNQCEIVVKIPDDSPTSQKMLVLDNKQDEYLNEESIFEDLEQKNEDHHVYDTKGPPISDIEGVDSALGQVKEIEGQVQYDMKPSAEPKGHEEGLFSEMEEGESSSQAVQSGITVTSDCQPQQNIDFNPIGNRRKLGSSRRNKGRQHVKDSVAELYHEPAGEDSGNTRENKSLETELSLPIEPVVQEQTKETMLKGMEIFDTAPAEYVGELVKETGSNVHARLTEDQKTNVQSNLGEMPEEEFPNVCTVTEKESMEKDNVTEMFRHGENVQTNYLMSESQVTTENNESSITSEITTEEQDLRENSEPECTTNPTGNRRKFGSSRRNKGPLHIKDTTRMSLVTETIKQEELKKKSDLDLSSNVSDEENTDIFLEEGIILSQNEKDNSAILKTDIHLSPSNDVFVNSNKDVDEEKNKQKKETENVCQLGGCDTVKTDLTQPPEVSVWKADSDIQTISYHGENVSSRPIAFDVLEQEETFQFQSSEALSCDKDINVQQTNDTSPTVGDVTVKYFKSGPESSMYMQVSNQDADGEQSEDPFQSEHKAQEINISEKITKNETDSLAPFHTGLEENFRAEPAVNMFEESEISSHLKEQEESHSDNSENVQGRSKQKRRKMGSTRGAQLNRKPEEKSDERESDFKTEADMRHLEKIEGLEELPMIMTAEVSQSENAKASQSPMNKEQEANETSTVHNNGQNIPSSDLQVVNPTIFVHVADERESERNLNVCVEPPPIDDFTTTERQIPSPLPSENTEENRNTVIIGESFVSLCEITQSMQNDEESVSIIEDQTLKSAEAPVVADLEILTYVVREGAEHEHQCPV</sequence>
<feature type="compositionally biased region" description="Low complexity" evidence="1">
    <location>
        <begin position="412"/>
        <end position="424"/>
    </location>
</feature>
<feature type="compositionally biased region" description="Basic residues" evidence="1">
    <location>
        <begin position="253"/>
        <end position="267"/>
    </location>
</feature>
<dbReference type="EMBL" id="JASDAP010000006">
    <property type="protein sequence ID" value="KAK1901175.1"/>
    <property type="molecule type" value="Genomic_DNA"/>
</dbReference>
<reference evidence="2" key="1">
    <citation type="submission" date="2023-04" db="EMBL/GenBank/DDBJ databases">
        <title>Chromosome-level genome of Chaenocephalus aceratus.</title>
        <authorList>
            <person name="Park H."/>
        </authorList>
    </citation>
    <scope>NUCLEOTIDE SEQUENCE</scope>
    <source>
        <strain evidence="2">DE</strain>
        <tissue evidence="2">Muscle</tissue>
    </source>
</reference>
<evidence type="ECO:0000313" key="2">
    <source>
        <dbReference type="EMBL" id="KAK1901175.1"/>
    </source>
</evidence>
<keyword evidence="2" id="KW-0689">Ribosomal protein</keyword>
<feature type="region of interest" description="Disordered" evidence="1">
    <location>
        <begin position="1218"/>
        <end position="1277"/>
    </location>
</feature>
<evidence type="ECO:0000313" key="3">
    <source>
        <dbReference type="Proteomes" id="UP001228049"/>
    </source>
</evidence>
<feature type="compositionally biased region" description="Basic and acidic residues" evidence="1">
    <location>
        <begin position="469"/>
        <end position="483"/>
    </location>
</feature>
<feature type="compositionally biased region" description="Polar residues" evidence="1">
    <location>
        <begin position="228"/>
        <end position="247"/>
    </location>
</feature>
<feature type="region of interest" description="Disordered" evidence="1">
    <location>
        <begin position="1299"/>
        <end position="1323"/>
    </location>
</feature>
<protein>
    <submittedName>
        <fullName evidence="2">Cyanelle 30S ribosomal protein S14</fullName>
    </submittedName>
</protein>
<feature type="region of interest" description="Disordered" evidence="1">
    <location>
        <begin position="732"/>
        <end position="808"/>
    </location>
</feature>
<feature type="compositionally biased region" description="Basic and acidic residues" evidence="1">
    <location>
        <begin position="44"/>
        <end position="54"/>
    </location>
</feature>
<comment type="caution">
    <text evidence="2">The sequence shown here is derived from an EMBL/GenBank/DDBJ whole genome shotgun (WGS) entry which is preliminary data.</text>
</comment>
<dbReference type="Proteomes" id="UP001228049">
    <property type="component" value="Unassembled WGS sequence"/>
</dbReference>
<gene>
    <name evidence="2" type="ORF">KUDE01_004146</name>
</gene>
<feature type="region of interest" description="Disordered" evidence="1">
    <location>
        <begin position="218"/>
        <end position="294"/>
    </location>
</feature>
<feature type="compositionally biased region" description="Basic and acidic residues" evidence="1">
    <location>
        <begin position="1259"/>
        <end position="1277"/>
    </location>
</feature>